<feature type="repeat" description="Solcar" evidence="8">
    <location>
        <begin position="293"/>
        <end position="378"/>
    </location>
</feature>
<keyword evidence="10" id="KW-0732">Signal</keyword>
<name>A0A7S1BAX9_9STRA</name>
<evidence type="ECO:0000256" key="4">
    <source>
        <dbReference type="ARBA" id="ARBA00022692"/>
    </source>
</evidence>
<keyword evidence="4 8" id="KW-0812">Transmembrane</keyword>
<evidence type="ECO:0000313" key="11">
    <source>
        <dbReference type="EMBL" id="CAD8880206.1"/>
    </source>
</evidence>
<comment type="subcellular location">
    <subcellularLocation>
        <location evidence="1">Membrane</location>
        <topology evidence="1">Multi-pass membrane protein</topology>
    </subcellularLocation>
</comment>
<evidence type="ECO:0000256" key="6">
    <source>
        <dbReference type="ARBA" id="ARBA00022989"/>
    </source>
</evidence>
<dbReference type="InterPro" id="IPR023395">
    <property type="entry name" value="MCP_dom_sf"/>
</dbReference>
<keyword evidence="6" id="KW-1133">Transmembrane helix</keyword>
<evidence type="ECO:0000256" key="7">
    <source>
        <dbReference type="ARBA" id="ARBA00023136"/>
    </source>
</evidence>
<dbReference type="GO" id="GO:0016020">
    <property type="term" value="C:membrane"/>
    <property type="evidence" value="ECO:0007669"/>
    <property type="project" value="UniProtKB-SubCell"/>
</dbReference>
<evidence type="ECO:0008006" key="12">
    <source>
        <dbReference type="Google" id="ProtNLM"/>
    </source>
</evidence>
<dbReference type="EMBL" id="HBFR01010206">
    <property type="protein sequence ID" value="CAD8880206.1"/>
    <property type="molecule type" value="Transcribed_RNA"/>
</dbReference>
<reference evidence="11" key="1">
    <citation type="submission" date="2021-01" db="EMBL/GenBank/DDBJ databases">
        <authorList>
            <person name="Corre E."/>
            <person name="Pelletier E."/>
            <person name="Niang G."/>
            <person name="Scheremetjew M."/>
            <person name="Finn R."/>
            <person name="Kale V."/>
            <person name="Holt S."/>
            <person name="Cochrane G."/>
            <person name="Meng A."/>
            <person name="Brown T."/>
            <person name="Cohen L."/>
        </authorList>
    </citation>
    <scope>NUCLEOTIDE SEQUENCE</scope>
    <source>
        <strain evidence="11">308</strain>
    </source>
</reference>
<proteinExistence type="inferred from homology"/>
<feature type="repeat" description="Solcar" evidence="8">
    <location>
        <begin position="189"/>
        <end position="271"/>
    </location>
</feature>
<feature type="chain" id="PRO_5030622576" description="Mitochondrial carrier protein" evidence="10">
    <location>
        <begin position="32"/>
        <end position="380"/>
    </location>
</feature>
<feature type="signal peptide" evidence="10">
    <location>
        <begin position="1"/>
        <end position="31"/>
    </location>
</feature>
<accession>A0A7S1BAX9</accession>
<dbReference type="PROSITE" id="PS50920">
    <property type="entry name" value="SOLCAR"/>
    <property type="match status" value="3"/>
</dbReference>
<feature type="repeat" description="Solcar" evidence="8">
    <location>
        <begin position="101"/>
        <end position="180"/>
    </location>
</feature>
<evidence type="ECO:0000256" key="10">
    <source>
        <dbReference type="SAM" id="SignalP"/>
    </source>
</evidence>
<dbReference type="Gene3D" id="1.50.40.10">
    <property type="entry name" value="Mitochondrial carrier domain"/>
    <property type="match status" value="2"/>
</dbReference>
<keyword evidence="7 8" id="KW-0472">Membrane</keyword>
<dbReference type="PANTHER" id="PTHR45667">
    <property type="entry name" value="S-ADENOSYLMETHIONINE MITOCHONDRIAL CARRIER PROTEIN"/>
    <property type="match status" value="1"/>
</dbReference>
<dbReference type="AlphaFoldDB" id="A0A7S1BAX9"/>
<evidence type="ECO:0000256" key="9">
    <source>
        <dbReference type="RuleBase" id="RU000488"/>
    </source>
</evidence>
<organism evidence="11">
    <name type="scientific">Corethron hystrix</name>
    <dbReference type="NCBI Taxonomy" id="216773"/>
    <lineage>
        <taxon>Eukaryota</taxon>
        <taxon>Sar</taxon>
        <taxon>Stramenopiles</taxon>
        <taxon>Ochrophyta</taxon>
        <taxon>Bacillariophyta</taxon>
        <taxon>Coscinodiscophyceae</taxon>
        <taxon>Corethrophycidae</taxon>
        <taxon>Corethrales</taxon>
        <taxon>Corethraceae</taxon>
        <taxon>Corethron</taxon>
    </lineage>
</organism>
<evidence type="ECO:0000256" key="3">
    <source>
        <dbReference type="ARBA" id="ARBA00022448"/>
    </source>
</evidence>
<dbReference type="Pfam" id="PF00153">
    <property type="entry name" value="Mito_carr"/>
    <property type="match status" value="3"/>
</dbReference>
<evidence type="ECO:0000256" key="8">
    <source>
        <dbReference type="PROSITE-ProRule" id="PRU00282"/>
    </source>
</evidence>
<gene>
    <name evidence="11" type="ORF">CHYS00102_LOCUS7391</name>
</gene>
<keyword evidence="5" id="KW-0677">Repeat</keyword>
<evidence type="ECO:0000256" key="1">
    <source>
        <dbReference type="ARBA" id="ARBA00004141"/>
    </source>
</evidence>
<sequence length="380" mass="40574">MSPAFALNQMSLTRLLTGILAVLYASPNLSSAPCTVSASSPSWRPSTATAALLSRPRRRATYPVVRGGKTEPVAAATAPSTNLRLIPSIISPFRAFVCKVADARKHLAAAAVARAVSIFVMYPVDTVKTRIQMGEPILGGVGTKFSIAAAGMYKGLDGSLVGQVPYGVLTFGSYEVYKQAFLKRLPAAPPALLYAFAAILGDTTGSFWLCPSEVVKQQIQGGMHSSTLAAARDIYSRQGFGGFYQGYFGGLARDVPFRVAQLTSYEVAKSVYLRMKTRKRRETEPEGERKVELSSIDAAICGAVAGTFSAGITAPLDRIKTLLMTDGAKYSNSVANCASTIFKNEGVTGLFSGIVPRVAYIAPSVALFFIVYERVQQSFD</sequence>
<comment type="similarity">
    <text evidence="2 9">Belongs to the mitochondrial carrier (TC 2.A.29) family.</text>
</comment>
<evidence type="ECO:0000256" key="5">
    <source>
        <dbReference type="ARBA" id="ARBA00022737"/>
    </source>
</evidence>
<evidence type="ECO:0000256" key="2">
    <source>
        <dbReference type="ARBA" id="ARBA00006375"/>
    </source>
</evidence>
<dbReference type="SUPFAM" id="SSF103506">
    <property type="entry name" value="Mitochondrial carrier"/>
    <property type="match status" value="1"/>
</dbReference>
<keyword evidence="3 9" id="KW-0813">Transport</keyword>
<protein>
    <recommendedName>
        <fullName evidence="12">Mitochondrial carrier protein</fullName>
    </recommendedName>
</protein>
<dbReference type="InterPro" id="IPR018108">
    <property type="entry name" value="MCP_transmembrane"/>
</dbReference>